<dbReference type="InterPro" id="IPR036162">
    <property type="entry name" value="Resolvase-like_N_sf"/>
</dbReference>
<dbReference type="PROSITE" id="PS51736">
    <property type="entry name" value="RECOMBINASES_3"/>
    <property type="match status" value="1"/>
</dbReference>
<proteinExistence type="predicted"/>
<dbReference type="Gene3D" id="3.40.50.1390">
    <property type="entry name" value="Resolvase, N-terminal catalytic domain"/>
    <property type="match status" value="1"/>
</dbReference>
<sequence>MPPLLVPPHPARRGCRRGHAGRSRRARRRPARPGRHPHPGDRLRLQPRQPEHVRLPPGRPAGQRAGRGAAARLHPERRGTRYSVGVEELTPASAYVRISVLTEESDSLARQEHAIRQFAKLRGFDVVEVRRDEGVSGVAKVRPAYEKWLDDARSGRAKVLLAYHMDRVSRGGLVALASLLTVLDATGARLMTVADGTDSDSPAFRLTAAVVAEVASAEHKSIRRRVTDRHASDRRNGYWTMPRPFGYVVERGRLVPHPAEAPIVRTLVERATDGESLRGLAAWLTAEGVPTSRGGDAWGMTSIRRMLRNPVLAGWYPHNGQAVRDDETGERVSVSDAPILTPAEWVTLQAALDARVKTGPTGRLVPAVGGERKHELSGLLWHSCGYTLAYNSPRGRQRTGRFGCGRNGANRNACAGIWVNEKTAEEWAEHAVMTRLAALEPGSDAFEAVASRWLARMDPTDDAERRAAREAVTVAEAEAADLEAARYERGEFPGPAGLTRWQKLYNRALARLDAANTVLGAFPDVTDVGGLADPAILAEALHGGGRAARRDLFTLVLDRVTVDRAEGAGRVGLGGRTPADGFVFVPTWAGEGDA</sequence>
<dbReference type="SMART" id="SM00857">
    <property type="entry name" value="Resolvase"/>
    <property type="match status" value="1"/>
</dbReference>
<dbReference type="CDD" id="cd00338">
    <property type="entry name" value="Ser_Recombinase"/>
    <property type="match status" value="1"/>
</dbReference>
<evidence type="ECO:0008006" key="6">
    <source>
        <dbReference type="Google" id="ProtNLM"/>
    </source>
</evidence>
<dbReference type="AlphaFoldDB" id="A0A317DA61"/>
<protein>
    <recommendedName>
        <fullName evidence="6">Recombinase family protein</fullName>
    </recommendedName>
</protein>
<feature type="domain" description="Resolvase/invertase-type recombinase catalytic" evidence="2">
    <location>
        <begin position="91"/>
        <end position="237"/>
    </location>
</feature>
<dbReference type="InterPro" id="IPR006119">
    <property type="entry name" value="Resolv_N"/>
</dbReference>
<dbReference type="GO" id="GO:0003677">
    <property type="term" value="F:DNA binding"/>
    <property type="evidence" value="ECO:0007669"/>
    <property type="project" value="InterPro"/>
</dbReference>
<dbReference type="InterPro" id="IPR011109">
    <property type="entry name" value="DNA_bind_recombinase_dom"/>
</dbReference>
<feature type="domain" description="Recombinase" evidence="3">
    <location>
        <begin position="244"/>
        <end position="358"/>
    </location>
</feature>
<gene>
    <name evidence="4" type="ORF">DKT69_27745</name>
</gene>
<dbReference type="GO" id="GO:0000150">
    <property type="term" value="F:DNA strand exchange activity"/>
    <property type="evidence" value="ECO:0007669"/>
    <property type="project" value="InterPro"/>
</dbReference>
<feature type="compositionally biased region" description="Basic residues" evidence="1">
    <location>
        <begin position="10"/>
        <end position="37"/>
    </location>
</feature>
<dbReference type="InterPro" id="IPR038109">
    <property type="entry name" value="DNA_bind_recomb_sf"/>
</dbReference>
<reference evidence="4 5" key="1">
    <citation type="submission" date="2018-05" db="EMBL/GenBank/DDBJ databases">
        <title>Micromonosporas from Atacama Desert.</title>
        <authorList>
            <person name="Carro L."/>
            <person name="Golinska P."/>
            <person name="Klenk H.-P."/>
            <person name="Goodfellow M."/>
        </authorList>
    </citation>
    <scope>NUCLEOTIDE SEQUENCE [LARGE SCALE GENOMIC DNA]</scope>
    <source>
        <strain evidence="4 5">4G51</strain>
    </source>
</reference>
<feature type="compositionally biased region" description="Basic and acidic residues" evidence="1">
    <location>
        <begin position="38"/>
        <end position="54"/>
    </location>
</feature>
<evidence type="ECO:0000256" key="1">
    <source>
        <dbReference type="SAM" id="MobiDB-lite"/>
    </source>
</evidence>
<organism evidence="4 5">
    <name type="scientific">Micromonospora sicca</name>
    <dbReference type="NCBI Taxonomy" id="2202420"/>
    <lineage>
        <taxon>Bacteria</taxon>
        <taxon>Bacillati</taxon>
        <taxon>Actinomycetota</taxon>
        <taxon>Actinomycetes</taxon>
        <taxon>Micromonosporales</taxon>
        <taxon>Micromonosporaceae</taxon>
        <taxon>Micromonospora</taxon>
    </lineage>
</organism>
<feature type="region of interest" description="Disordered" evidence="1">
    <location>
        <begin position="1"/>
        <end position="78"/>
    </location>
</feature>
<dbReference type="SUPFAM" id="SSF53041">
    <property type="entry name" value="Resolvase-like"/>
    <property type="match status" value="1"/>
</dbReference>
<comment type="caution">
    <text evidence="4">The sequence shown here is derived from an EMBL/GenBank/DDBJ whole genome shotgun (WGS) entry which is preliminary data.</text>
</comment>
<dbReference type="EMBL" id="QGKS01000340">
    <property type="protein sequence ID" value="PWR10970.1"/>
    <property type="molecule type" value="Genomic_DNA"/>
</dbReference>
<dbReference type="PANTHER" id="PTHR30461:SF23">
    <property type="entry name" value="DNA RECOMBINASE-RELATED"/>
    <property type="match status" value="1"/>
</dbReference>
<dbReference type="InterPro" id="IPR050639">
    <property type="entry name" value="SSR_resolvase"/>
</dbReference>
<dbReference type="PROSITE" id="PS51737">
    <property type="entry name" value="RECOMBINASE_DNA_BIND"/>
    <property type="match status" value="1"/>
</dbReference>
<evidence type="ECO:0000259" key="3">
    <source>
        <dbReference type="PROSITE" id="PS51737"/>
    </source>
</evidence>
<dbReference type="Pfam" id="PF07508">
    <property type="entry name" value="Recombinase"/>
    <property type="match status" value="1"/>
</dbReference>
<accession>A0A317DA61</accession>
<dbReference type="Pfam" id="PF00239">
    <property type="entry name" value="Resolvase"/>
    <property type="match status" value="1"/>
</dbReference>
<dbReference type="Gene3D" id="3.90.1750.20">
    <property type="entry name" value="Putative Large Serine Recombinase, Chain B, Domain 2"/>
    <property type="match status" value="1"/>
</dbReference>
<evidence type="ECO:0000313" key="5">
    <source>
        <dbReference type="Proteomes" id="UP000246050"/>
    </source>
</evidence>
<dbReference type="PANTHER" id="PTHR30461">
    <property type="entry name" value="DNA-INVERTASE FROM LAMBDOID PROPHAGE"/>
    <property type="match status" value="1"/>
</dbReference>
<dbReference type="Proteomes" id="UP000246050">
    <property type="component" value="Unassembled WGS sequence"/>
</dbReference>
<evidence type="ECO:0000259" key="2">
    <source>
        <dbReference type="PROSITE" id="PS51736"/>
    </source>
</evidence>
<feature type="compositionally biased region" description="Low complexity" evidence="1">
    <location>
        <begin position="60"/>
        <end position="72"/>
    </location>
</feature>
<name>A0A317DA61_9ACTN</name>
<evidence type="ECO:0000313" key="4">
    <source>
        <dbReference type="EMBL" id="PWR10970.1"/>
    </source>
</evidence>